<feature type="compositionally biased region" description="Low complexity" evidence="2">
    <location>
        <begin position="2975"/>
        <end position="2985"/>
    </location>
</feature>
<keyword evidence="4" id="KW-1185">Reference proteome</keyword>
<evidence type="ECO:0000256" key="1">
    <source>
        <dbReference type="SAM" id="Coils"/>
    </source>
</evidence>
<feature type="compositionally biased region" description="Low complexity" evidence="2">
    <location>
        <begin position="270"/>
        <end position="284"/>
    </location>
</feature>
<feature type="region of interest" description="Disordered" evidence="2">
    <location>
        <begin position="2465"/>
        <end position="2515"/>
    </location>
</feature>
<feature type="region of interest" description="Disordered" evidence="2">
    <location>
        <begin position="3051"/>
        <end position="3078"/>
    </location>
</feature>
<feature type="compositionally biased region" description="Polar residues" evidence="2">
    <location>
        <begin position="426"/>
        <end position="443"/>
    </location>
</feature>
<feature type="region of interest" description="Disordered" evidence="2">
    <location>
        <begin position="646"/>
        <end position="667"/>
    </location>
</feature>
<feature type="compositionally biased region" description="Low complexity" evidence="2">
    <location>
        <begin position="327"/>
        <end position="343"/>
    </location>
</feature>
<reference evidence="3 4" key="1">
    <citation type="journal article" date="2021" name="Sci. Rep.">
        <title>Genome sequencing of the multicellular alga Astrephomene provides insights into convergent evolution of germ-soma differentiation.</title>
        <authorList>
            <person name="Yamashita S."/>
            <person name="Yamamoto K."/>
            <person name="Matsuzaki R."/>
            <person name="Suzuki S."/>
            <person name="Yamaguchi H."/>
            <person name="Hirooka S."/>
            <person name="Minakuchi Y."/>
            <person name="Miyagishima S."/>
            <person name="Kawachi M."/>
            <person name="Toyoda A."/>
            <person name="Nozaki H."/>
        </authorList>
    </citation>
    <scope>NUCLEOTIDE SEQUENCE [LARGE SCALE GENOMIC DNA]</scope>
    <source>
        <strain evidence="3 4">NIES-4017</strain>
    </source>
</reference>
<feature type="region of interest" description="Disordered" evidence="2">
    <location>
        <begin position="181"/>
        <end position="212"/>
    </location>
</feature>
<accession>A0AAD3DST6</accession>
<dbReference type="EMBL" id="BMAR01000011">
    <property type="protein sequence ID" value="GFR45972.1"/>
    <property type="molecule type" value="Genomic_DNA"/>
</dbReference>
<dbReference type="Proteomes" id="UP001054857">
    <property type="component" value="Unassembled WGS sequence"/>
</dbReference>
<feature type="compositionally biased region" description="Basic and acidic residues" evidence="2">
    <location>
        <begin position="1010"/>
        <end position="1020"/>
    </location>
</feature>
<dbReference type="PANTHER" id="PTHR23159">
    <property type="entry name" value="CENTROSOMAL PROTEIN 2"/>
    <property type="match status" value="1"/>
</dbReference>
<feature type="coiled-coil region" evidence="1">
    <location>
        <begin position="1837"/>
        <end position="2064"/>
    </location>
</feature>
<feature type="region of interest" description="Disordered" evidence="2">
    <location>
        <begin position="253"/>
        <end position="506"/>
    </location>
</feature>
<name>A0AAD3DST6_9CHLO</name>
<feature type="compositionally biased region" description="Low complexity" evidence="2">
    <location>
        <begin position="384"/>
        <end position="417"/>
    </location>
</feature>
<feature type="region of interest" description="Disordered" evidence="2">
    <location>
        <begin position="3096"/>
        <end position="3130"/>
    </location>
</feature>
<feature type="region of interest" description="Disordered" evidence="2">
    <location>
        <begin position="2875"/>
        <end position="3030"/>
    </location>
</feature>
<feature type="compositionally biased region" description="Polar residues" evidence="2">
    <location>
        <begin position="968"/>
        <end position="979"/>
    </location>
</feature>
<feature type="region of interest" description="Disordered" evidence="2">
    <location>
        <begin position="1196"/>
        <end position="1254"/>
    </location>
</feature>
<feature type="compositionally biased region" description="Gly residues" evidence="2">
    <location>
        <begin position="3238"/>
        <end position="3247"/>
    </location>
</feature>
<feature type="region of interest" description="Disordered" evidence="2">
    <location>
        <begin position="2646"/>
        <end position="2674"/>
    </location>
</feature>
<sequence>MEGHNIESWPSPLIPSPLVSGQSAIHNVSAWTFTSKQSPISDFTKAVDLSAEFPTGAFEDVGEEVSSKATSEANKVRGQRDVAYAAPDQGRSPHKQLRRHWENAASQCTPSQAATFGIPVGGVTPASPADIQQQLREESEAILTSFRHTLSQSMTLRDDFPRLSLDGDSVGNFIGNPLFDTPPSPQEGTEAPSMVNGHGLFTPPPVPGAAYDATATATSSPLLGEGTQEPTAAAAATAVLGRETWMCTESHPFHQGVQQQSSWDEEADNGQMQGEQQGAEQQLGDPQQQGWLQSTPGLVLPGANQHLGQRDQLQRQQHMTSNGAYGSSSTRSSRSTSRASLAAPKQLRLKLPTVAAPNTAESGSGRARSQRRGAARRHTGLRLSPRTASDPPSPSSSPSFAQQQQQGLQQAVGAAPATRLVDYSPSLVSPPQASEWAESNASVSRHHGNSRHESAMARGSQSRYQGTAHLTTPPSRFGQQQPSRVHDNAPAAELLSPPPPAASATPEVVVAGGRRQGHALRRPLATQQGADDHIDGSQVRRGVDGRWWARAAAATGAARVQQDLDQGAALSDDLSVEGSSAGSNGEDEGAANMPPHSPLNQNPLVDGAAAVPLTNGVAQQHPDFSSLLDSPASVLTPGYYSPAWDPHGSLPGEGSETGFGRTPAPAMDKDLGGFSDILAAAGEEEDGADEEQRAAAAAADLVPPQEPWTGEWVSQGHANTLAAEAGRAAAQSLTPNVQQPPGGALLSDALRALCLEYSSPPVLDDDVSPGLGTGTASGSRSKEACWDGCVPTFSQHPPLRSQSRMQARLQSADDGDGFGGPVRLFDLASHGTEGLTDVPPVTPSTQQGHQEPNTSGTGSNAGPAEVAPVGGSGTEQPHMGLGSSGGGVRDLQDETSWASETDRELASQISRQRDCPSFRRRTWDAGASVLPGSTRAAFSEPSSAGRPADAPLSPSSESSRLQQEQEQYTGQMHNYHQQQPANSALSSVPSSAFSFARQPPTEQPSSGEGEGARFHSELRPSRRSTLETPSSGLSDFDGTGFYQQISTGRFRADSTGGRAPGSLGSARRQLYGALPVATGVPAQGAEGMGGIWRDNPAFEDQDEEANSASTTPLPGANIAAHPSFDANNLGLVPKSIAFEAIDDLVHAQQQDLSSPPSKRPAALTANGALQQHEHADLADELVTGSMAAPNAALHDGVAGSEQHSEGSQYGGRTGNRMSVRALLDRLGMRSSSRDDSPSNDEADEDMRSIGVDDANVDRSRSIAGAAAQLRVAAGPGTVLPSGTVSTSSIVDPEVRSFVRELENVQVLLWQSLAAAGETALSPPGSLLTPSPPNTSAAAARAPAAATIATPLGLGSALYVASTPDHSASQVLARRFASSGGAGAAGAVGGPQATRMAAAAIGKALGRTVKWYRENQGLQRVNEQLRGELSRYRESHQDLESRSRVLSMVLEESERNAARQITGQKRQLLQQETQLDAAQQRINQLEHLHTQLSLERQQAQQQAAEAVAQAEALAIQVAQLDERFRATQRAKEEQQRAAEVAEEEARQERLQVEQLLAACAEAEARTQQLLAELRTAQEDGSKRIEEAESARQAAEVEVARSRGLEEELWAARQEADRLQERLDAADMAAAAQAEQQEAELEAARMAMEQLMAERTAARAEVARKEEEAQRAAASVAEELRQVQQRHEVAIAEAEVEVEELRRQLEAAAWEAGRREAEVAGALARERSAQEGAERMRSELEGLRRRYAELQEEFASNDRIAMEMLQQTEASRQEAAEHASRNQQLRRNLDAMAASASAAAATHAAAVARLEAALASETSRANEAGLRYSQLEEAHASELLQLQLQLQAAQHDLKQAEADAAQLQATHGSLQQQLQQLGAELAAAHQELDVSRQQQAQLSAAHAAQVEQAGKEAAEAASAREEVARLRQEAAEVQSQVKEHLIQERRLQEELQAVQQEVRELEGKLADSQARIGTLAEELQGAQAELAEAQGTVSSVQGRLEGAEQDKAALAERVRQLQEEMEEGRERLEDAEQDKAALAERVRQLREELEESRQLAETRMEEVGRLQDQLLDIRESRCRLQDDLDATTAELTITQASLSEHQAQLADLRFELQSLEEAGQQLTAQAEAAEARAREEAGARGAAEAEVSRLQGVVEAEQGKAETLEQEVSAAIRRNVELQRQLEAAQAQQLAAAAAAAEAVRVQAEAACASASTSGGMGTEEQGGVAARPPQLQALAIDEEEQRRKVLLLNAAEVVACTPDASPTAASAAAQQGSGFRGSGARFLASSEGGAPSGQQRQHSVGRRTWGPEGGEPFAASPRRTTEPNSLKLANQVVALMSQLHDLSQRHKDAEELVGCLNQQLATECRRRTAVEEELAVALQSEEEALQKLQDLQREREVAAAVAAVEARAGILDGGLSPVAAGQRGCNGSTAEPWTPSSLMVEAGRASMDLTGFNLSTFGSSMLEGGVAATPPPTAPHAAALPYTGGNTSAGSGASLTSRGAEATPGTPSSVRAEPGSVLGPLAGVFRSPLDGADPPTPLGTATANDLGCSSSMFGYHVADGPSSRVGDYAGGGPGPLGLAVASALVPFRRATLSPVPEEGEGAPTPGSGRACGAQLIGHLLELRYVMYQLERKAENLGAVLGRPEAAPDGAGSLATPVRPSRPSAGSCSESTLRNGGGGSAAGAGAGFGDGYPLSGNPCSEAAAQQLTWMADNLAGLMERAGTVSAQLGECLDAAVALQERASAAASPSSVAASAGVLTPLVVRSMGVELEGILRQSEEAKQEAERVLRQQQAQYCAELARLRAEADSHVALAAQWRERWEAAEQELQAERLHRQQQQVHLESQCAAHEVTITQLTGQLHRLQQQQQQLVAQLQRQEQEAARQHAEQQRGGGSERTQRGSNSSVGVTLATSDGGRSGGGGASANGGAGGAGNVRRRSDSEGSCASCSGGTPAPIAVTRAAASGAATQAEGPGEPERGASTPTSAATGTRRRGRSGDPGASDPSALEQQQQQRESVAGDRNCAGDGSCGEAPSEDEMRLWVGLLQLIQAYHAGADRSGSRGDGGSNRGNNNSSGPALTDPSASAAAPLAMLLATTSGDASSALQSLHPHPEHSLSQRGDAPPPGHSSGSARGGFLPAATVAALATSSGRAEVLARVLEHAELLRKEKHHLARMLRRVRDGDAQLAEKLRREHQTLLAKYTELKLASRLTLKRLGRENSELHAQVMQQIQARNDLIAARLGGGGMEGADGGGEGERRLLLTEASNDAAAPSSM</sequence>
<gene>
    <name evidence="3" type="ORF">Agub_g7444</name>
</gene>
<dbReference type="Gene3D" id="1.10.287.1490">
    <property type="match status" value="1"/>
</dbReference>
<feature type="coiled-coil region" evidence="1">
    <location>
        <begin position="2096"/>
        <end position="2186"/>
    </location>
</feature>
<protein>
    <submittedName>
        <fullName evidence="3">Uncharacterized protein</fullName>
    </submittedName>
</protein>
<organism evidence="3 4">
    <name type="scientific">Astrephomene gubernaculifera</name>
    <dbReference type="NCBI Taxonomy" id="47775"/>
    <lineage>
        <taxon>Eukaryota</taxon>
        <taxon>Viridiplantae</taxon>
        <taxon>Chlorophyta</taxon>
        <taxon>core chlorophytes</taxon>
        <taxon>Chlorophyceae</taxon>
        <taxon>CS clade</taxon>
        <taxon>Chlamydomonadales</taxon>
        <taxon>Astrephomenaceae</taxon>
        <taxon>Astrephomene</taxon>
    </lineage>
</organism>
<feature type="coiled-coil region" evidence="1">
    <location>
        <begin position="2331"/>
        <end position="2400"/>
    </location>
</feature>
<feature type="compositionally biased region" description="Low complexity" evidence="2">
    <location>
        <begin position="980"/>
        <end position="996"/>
    </location>
</feature>
<feature type="compositionally biased region" description="Basic and acidic residues" evidence="2">
    <location>
        <begin position="900"/>
        <end position="923"/>
    </location>
</feature>
<evidence type="ECO:0000313" key="3">
    <source>
        <dbReference type="EMBL" id="GFR45972.1"/>
    </source>
</evidence>
<dbReference type="SUPFAM" id="SSF90257">
    <property type="entry name" value="Myosin rod fragments"/>
    <property type="match status" value="1"/>
</dbReference>
<evidence type="ECO:0000256" key="2">
    <source>
        <dbReference type="SAM" id="MobiDB-lite"/>
    </source>
</evidence>
<keyword evidence="1" id="KW-0175">Coiled coil</keyword>
<feature type="compositionally biased region" description="Low complexity" evidence="2">
    <location>
        <begin position="2264"/>
        <end position="2281"/>
    </location>
</feature>
<feature type="compositionally biased region" description="Basic and acidic residues" evidence="2">
    <location>
        <begin position="1222"/>
        <end position="1236"/>
    </location>
</feature>
<feature type="region of interest" description="Disordered" evidence="2">
    <location>
        <begin position="831"/>
        <end position="1040"/>
    </location>
</feature>
<feature type="coiled-coil region" evidence="1">
    <location>
        <begin position="1414"/>
        <end position="1751"/>
    </location>
</feature>
<feature type="compositionally biased region" description="Low complexity" evidence="2">
    <location>
        <begin position="2474"/>
        <end position="2499"/>
    </location>
</feature>
<feature type="compositionally biased region" description="Basic residues" evidence="2">
    <location>
        <begin position="368"/>
        <end position="380"/>
    </location>
</feature>
<feature type="compositionally biased region" description="Low complexity" evidence="2">
    <location>
        <begin position="2953"/>
        <end position="2966"/>
    </location>
</feature>
<feature type="compositionally biased region" description="Low complexity" evidence="2">
    <location>
        <begin position="3064"/>
        <end position="3078"/>
    </location>
</feature>
<feature type="compositionally biased region" description="Polar residues" evidence="2">
    <location>
        <begin position="2662"/>
        <end position="2672"/>
    </location>
</feature>
<feature type="compositionally biased region" description="Polar residues" evidence="2">
    <location>
        <begin position="285"/>
        <end position="296"/>
    </location>
</feature>
<feature type="region of interest" description="Disordered" evidence="2">
    <location>
        <begin position="2264"/>
        <end position="2323"/>
    </location>
</feature>
<feature type="compositionally biased region" description="Basic and acidic residues" evidence="2">
    <location>
        <begin position="2875"/>
        <end position="2885"/>
    </location>
</feature>
<feature type="compositionally biased region" description="Low complexity" evidence="2">
    <location>
        <begin position="951"/>
        <end position="967"/>
    </location>
</feature>
<feature type="compositionally biased region" description="Polar residues" evidence="2">
    <location>
        <begin position="843"/>
        <end position="860"/>
    </location>
</feature>
<feature type="region of interest" description="Disordered" evidence="2">
    <location>
        <begin position="573"/>
        <end position="601"/>
    </location>
</feature>
<feature type="compositionally biased region" description="Polar residues" evidence="2">
    <location>
        <begin position="2896"/>
        <end position="2908"/>
    </location>
</feature>
<feature type="compositionally biased region" description="Gly residues" evidence="2">
    <location>
        <begin position="2912"/>
        <end position="2929"/>
    </location>
</feature>
<feature type="compositionally biased region" description="Polar residues" evidence="2">
    <location>
        <begin position="459"/>
        <end position="483"/>
    </location>
</feature>
<evidence type="ECO:0000313" key="4">
    <source>
        <dbReference type="Proteomes" id="UP001054857"/>
    </source>
</evidence>
<feature type="compositionally biased region" description="Polar residues" evidence="2">
    <location>
        <begin position="314"/>
        <end position="326"/>
    </location>
</feature>
<proteinExistence type="predicted"/>
<feature type="region of interest" description="Disordered" evidence="2">
    <location>
        <begin position="3238"/>
        <end position="3269"/>
    </location>
</feature>
<dbReference type="PANTHER" id="PTHR23159:SF31">
    <property type="entry name" value="CENTROSOME-ASSOCIATED PROTEIN CEP250 ISOFORM X1"/>
    <property type="match status" value="1"/>
</dbReference>
<comment type="caution">
    <text evidence="3">The sequence shown here is derived from an EMBL/GenBank/DDBJ whole genome shotgun (WGS) entry which is preliminary data.</text>
</comment>